<dbReference type="GO" id="GO:0004518">
    <property type="term" value="F:nuclease activity"/>
    <property type="evidence" value="ECO:0007669"/>
    <property type="project" value="UniProtKB-KW"/>
</dbReference>
<comment type="cofactor">
    <cofactor evidence="1">
        <name>a divalent metal cation</name>
        <dbReference type="ChEBI" id="CHEBI:60240"/>
    </cofactor>
</comment>
<protein>
    <submittedName>
        <fullName evidence="10">Uncharacterized protein LOC115879580</fullName>
    </submittedName>
</protein>
<evidence type="ECO:0000256" key="2">
    <source>
        <dbReference type="ARBA" id="ARBA00004123"/>
    </source>
</evidence>
<comment type="similarity">
    <text evidence="3">Belongs to the HARBI1 family.</text>
</comment>
<dbReference type="GO" id="GO:0005634">
    <property type="term" value="C:nucleus"/>
    <property type="evidence" value="ECO:0007669"/>
    <property type="project" value="UniProtKB-SubCell"/>
</dbReference>
<dbReference type="InterPro" id="IPR045249">
    <property type="entry name" value="HARBI1-like"/>
</dbReference>
<dbReference type="AlphaFoldDB" id="A0A6J2XNA1"/>
<dbReference type="GO" id="GO:0016787">
    <property type="term" value="F:hydrolase activity"/>
    <property type="evidence" value="ECO:0007669"/>
    <property type="project" value="UniProtKB-KW"/>
</dbReference>
<keyword evidence="6" id="KW-0378">Hydrolase</keyword>
<dbReference type="GeneID" id="115879580"/>
<evidence type="ECO:0000313" key="10">
    <source>
        <dbReference type="RefSeq" id="XP_030752335.1"/>
    </source>
</evidence>
<evidence type="ECO:0000256" key="6">
    <source>
        <dbReference type="ARBA" id="ARBA00022801"/>
    </source>
</evidence>
<dbReference type="InterPro" id="IPR027806">
    <property type="entry name" value="HARBI1_dom"/>
</dbReference>
<evidence type="ECO:0000256" key="7">
    <source>
        <dbReference type="ARBA" id="ARBA00023242"/>
    </source>
</evidence>
<dbReference type="InParanoid" id="A0A6J2XNA1"/>
<accession>A0A6J2XNA1</accession>
<dbReference type="OrthoDB" id="1696965at2759"/>
<dbReference type="PANTHER" id="PTHR22930:SF269">
    <property type="entry name" value="NUCLEASE HARBI1-LIKE PROTEIN"/>
    <property type="match status" value="1"/>
</dbReference>
<reference evidence="10" key="1">
    <citation type="submission" date="2025-08" db="UniProtKB">
        <authorList>
            <consortium name="RefSeq"/>
        </authorList>
    </citation>
    <scope>IDENTIFICATION</scope>
    <source>
        <tissue evidence="10">Gonads</tissue>
    </source>
</reference>
<proteinExistence type="inferred from homology"/>
<name>A0A6J2XNA1_SITOR</name>
<evidence type="ECO:0000313" key="9">
    <source>
        <dbReference type="Proteomes" id="UP000504635"/>
    </source>
</evidence>
<dbReference type="Pfam" id="PF13359">
    <property type="entry name" value="DDE_Tnp_4"/>
    <property type="match status" value="1"/>
</dbReference>
<organism evidence="9 10">
    <name type="scientific">Sitophilus oryzae</name>
    <name type="common">Rice weevil</name>
    <name type="synonym">Curculio oryzae</name>
    <dbReference type="NCBI Taxonomy" id="7048"/>
    <lineage>
        <taxon>Eukaryota</taxon>
        <taxon>Metazoa</taxon>
        <taxon>Ecdysozoa</taxon>
        <taxon>Arthropoda</taxon>
        <taxon>Hexapoda</taxon>
        <taxon>Insecta</taxon>
        <taxon>Pterygota</taxon>
        <taxon>Neoptera</taxon>
        <taxon>Endopterygota</taxon>
        <taxon>Coleoptera</taxon>
        <taxon>Polyphaga</taxon>
        <taxon>Cucujiformia</taxon>
        <taxon>Curculionidae</taxon>
        <taxon>Dryophthorinae</taxon>
        <taxon>Sitophilus</taxon>
    </lineage>
</organism>
<sequence>MPLTRARRIALFLEDDVFLDPFLKKKRKYGVHPINRYRKAYGEYHHLYKHLRKYPERVFQYLGMSIHTFYLLLDKIKTSIVKKTTNFGKPISIEERLVVTIRYLATGCSFRSLAFSFRMGKSTISMIVFETAGIIWSKLVQEYMPVPTEEHLQKVISDYYNRWKFPNCFGSIDGKHCQIKCPPNSGSSYFNYLKYFSIVLQGVADADKKFLPIEVGGRGKQSDGGTFIASILFNLLEANNFASLQIKNCQDQT</sequence>
<dbReference type="KEGG" id="soy:115879580"/>
<evidence type="ECO:0000256" key="4">
    <source>
        <dbReference type="ARBA" id="ARBA00022722"/>
    </source>
</evidence>
<keyword evidence="9" id="KW-1185">Reference proteome</keyword>
<keyword evidence="7" id="KW-0539">Nucleus</keyword>
<dbReference type="GO" id="GO:0046872">
    <property type="term" value="F:metal ion binding"/>
    <property type="evidence" value="ECO:0007669"/>
    <property type="project" value="UniProtKB-KW"/>
</dbReference>
<feature type="domain" description="DDE Tnp4" evidence="8">
    <location>
        <begin position="172"/>
        <end position="237"/>
    </location>
</feature>
<evidence type="ECO:0000259" key="8">
    <source>
        <dbReference type="Pfam" id="PF13359"/>
    </source>
</evidence>
<dbReference type="PANTHER" id="PTHR22930">
    <property type="match status" value="1"/>
</dbReference>
<dbReference type="RefSeq" id="XP_030752335.1">
    <property type="nucleotide sequence ID" value="XM_030896475.1"/>
</dbReference>
<keyword evidence="5" id="KW-0479">Metal-binding</keyword>
<gene>
    <name evidence="10" type="primary">LOC115879580</name>
</gene>
<comment type="subcellular location">
    <subcellularLocation>
        <location evidence="2">Nucleus</location>
    </subcellularLocation>
</comment>
<evidence type="ECO:0000256" key="5">
    <source>
        <dbReference type="ARBA" id="ARBA00022723"/>
    </source>
</evidence>
<evidence type="ECO:0000256" key="3">
    <source>
        <dbReference type="ARBA" id="ARBA00006958"/>
    </source>
</evidence>
<evidence type="ECO:0000256" key="1">
    <source>
        <dbReference type="ARBA" id="ARBA00001968"/>
    </source>
</evidence>
<keyword evidence="4" id="KW-0540">Nuclease</keyword>
<dbReference type="Proteomes" id="UP000504635">
    <property type="component" value="Unplaced"/>
</dbReference>